<evidence type="ECO:0000313" key="3">
    <source>
        <dbReference type="EMBL" id="GHE19188.1"/>
    </source>
</evidence>
<evidence type="ECO:0000259" key="2">
    <source>
        <dbReference type="Pfam" id="PF13472"/>
    </source>
</evidence>
<dbReference type="Proteomes" id="UP000597341">
    <property type="component" value="Unassembled WGS sequence"/>
</dbReference>
<feature type="signal peptide" evidence="1">
    <location>
        <begin position="1"/>
        <end position="16"/>
    </location>
</feature>
<feature type="chain" id="PRO_5046338058" description="SGNH hydrolase-type esterase domain-containing protein" evidence="1">
    <location>
        <begin position="17"/>
        <end position="275"/>
    </location>
</feature>
<dbReference type="EMBL" id="BNAD01000019">
    <property type="protein sequence ID" value="GHE19188.1"/>
    <property type="molecule type" value="Genomic_DNA"/>
</dbReference>
<dbReference type="Pfam" id="PF13472">
    <property type="entry name" value="Lipase_GDSL_2"/>
    <property type="match status" value="1"/>
</dbReference>
<keyword evidence="1" id="KW-0732">Signal</keyword>
<name>A0ABQ3HQM0_9ACTN</name>
<dbReference type="Gene3D" id="3.40.50.1110">
    <property type="entry name" value="SGNH hydrolase"/>
    <property type="match status" value="1"/>
</dbReference>
<dbReference type="PANTHER" id="PTHR30383:SF5">
    <property type="entry name" value="SGNH HYDROLASE-TYPE ESTERASE DOMAIN-CONTAINING PROTEIN"/>
    <property type="match status" value="1"/>
</dbReference>
<reference evidence="4" key="1">
    <citation type="journal article" date="2019" name="Int. J. Syst. Evol. Microbiol.">
        <title>The Global Catalogue of Microorganisms (GCM) 10K type strain sequencing project: providing services to taxonomists for standard genome sequencing and annotation.</title>
        <authorList>
            <consortium name="The Broad Institute Genomics Platform"/>
            <consortium name="The Broad Institute Genome Sequencing Center for Infectious Disease"/>
            <person name="Wu L."/>
            <person name="Ma J."/>
        </authorList>
    </citation>
    <scope>NUCLEOTIDE SEQUENCE [LARGE SCALE GENOMIC DNA]</scope>
    <source>
        <strain evidence="4">CGMCC 1.12791</strain>
    </source>
</reference>
<keyword evidence="4" id="KW-1185">Reference proteome</keyword>
<feature type="domain" description="SGNH hydrolase-type esterase" evidence="2">
    <location>
        <begin position="63"/>
        <end position="240"/>
    </location>
</feature>
<dbReference type="InterPro" id="IPR013830">
    <property type="entry name" value="SGNH_hydro"/>
</dbReference>
<dbReference type="SUPFAM" id="SSF52266">
    <property type="entry name" value="SGNH hydrolase"/>
    <property type="match status" value="1"/>
</dbReference>
<gene>
    <name evidence="3" type="ORF">GCM10011376_37980</name>
</gene>
<comment type="caution">
    <text evidence="3">The sequence shown here is derived from an EMBL/GenBank/DDBJ whole genome shotgun (WGS) entry which is preliminary data.</text>
</comment>
<organism evidence="3 4">
    <name type="scientific">Nocardioides flavus</name>
    <name type="common">ex Wang et al. 2016</name>
    <dbReference type="NCBI Taxonomy" id="2058780"/>
    <lineage>
        <taxon>Bacteria</taxon>
        <taxon>Bacillati</taxon>
        <taxon>Actinomycetota</taxon>
        <taxon>Actinomycetes</taxon>
        <taxon>Propionibacteriales</taxon>
        <taxon>Nocardioidaceae</taxon>
        <taxon>Nocardioides</taxon>
    </lineage>
</organism>
<dbReference type="InterPro" id="IPR036514">
    <property type="entry name" value="SGNH_hydro_sf"/>
</dbReference>
<proteinExistence type="predicted"/>
<dbReference type="CDD" id="cd01836">
    <property type="entry name" value="FeeA_FeeB_like"/>
    <property type="match status" value="1"/>
</dbReference>
<protein>
    <recommendedName>
        <fullName evidence="2">SGNH hydrolase-type esterase domain-containing protein</fullName>
    </recommendedName>
</protein>
<dbReference type="PANTHER" id="PTHR30383">
    <property type="entry name" value="THIOESTERASE 1/PROTEASE 1/LYSOPHOSPHOLIPASE L1"/>
    <property type="match status" value="1"/>
</dbReference>
<evidence type="ECO:0000256" key="1">
    <source>
        <dbReference type="SAM" id="SignalP"/>
    </source>
</evidence>
<evidence type="ECO:0000313" key="4">
    <source>
        <dbReference type="Proteomes" id="UP000597341"/>
    </source>
</evidence>
<accession>A0ABQ3HQM0</accession>
<sequence length="275" mass="28621">MLVSNFVLSLAGMAAAAAAVSALQLHEARRRYGSQASYPGTIDLTVAPPDPTLADGKPLELLALGDSGMAGVGVTQPAAALPAQIAQRVAARTGRPVHVVSHAQPGARTYDVLTKQLTPGLGLPDVVVLLVGANDVTHLTRTRQLAEDTANLLARLHQLGAPVVMSSLPEFGAMRSVPAVLRAVLRLRAGVVRRVHVRAVLDAGSGVDLVDVRGLVGREFLTNSELMSRDRFHPSGAGYSRIADVLAPAVLAAVTRRTESPTIRNMGLVSIGGVA</sequence>
<dbReference type="InterPro" id="IPR051532">
    <property type="entry name" value="Ester_Hydrolysis_Enzymes"/>
</dbReference>